<dbReference type="Proteomes" id="UP001175228">
    <property type="component" value="Unassembled WGS sequence"/>
</dbReference>
<accession>A0AA39Q047</accession>
<organism evidence="2 3">
    <name type="scientific">Armillaria luteobubalina</name>
    <dbReference type="NCBI Taxonomy" id="153913"/>
    <lineage>
        <taxon>Eukaryota</taxon>
        <taxon>Fungi</taxon>
        <taxon>Dikarya</taxon>
        <taxon>Basidiomycota</taxon>
        <taxon>Agaricomycotina</taxon>
        <taxon>Agaricomycetes</taxon>
        <taxon>Agaricomycetidae</taxon>
        <taxon>Agaricales</taxon>
        <taxon>Marasmiineae</taxon>
        <taxon>Physalacriaceae</taxon>
        <taxon>Armillaria</taxon>
    </lineage>
</organism>
<feature type="compositionally biased region" description="Pro residues" evidence="1">
    <location>
        <begin position="263"/>
        <end position="272"/>
    </location>
</feature>
<proteinExistence type="predicted"/>
<feature type="region of interest" description="Disordered" evidence="1">
    <location>
        <begin position="346"/>
        <end position="372"/>
    </location>
</feature>
<evidence type="ECO:0000313" key="2">
    <source>
        <dbReference type="EMBL" id="KAK0493787.1"/>
    </source>
</evidence>
<comment type="caution">
    <text evidence="2">The sequence shown here is derived from an EMBL/GenBank/DDBJ whole genome shotgun (WGS) entry which is preliminary data.</text>
</comment>
<dbReference type="EMBL" id="JAUEPU010000023">
    <property type="protein sequence ID" value="KAK0493787.1"/>
    <property type="molecule type" value="Genomic_DNA"/>
</dbReference>
<name>A0AA39Q047_9AGAR</name>
<protein>
    <submittedName>
        <fullName evidence="2">Uncharacterized protein</fullName>
    </submittedName>
</protein>
<evidence type="ECO:0000313" key="3">
    <source>
        <dbReference type="Proteomes" id="UP001175228"/>
    </source>
</evidence>
<dbReference type="AlphaFoldDB" id="A0AA39Q047"/>
<sequence>MGYIEQWMNTEHGFRCSIEVDRPTEWRSGGCATSFLAFSHHIAAHHHSLHDGTAIEMAYKGVFFVRERLPHATNEDEDDDAYRTTTMTEGMGRGLEKWRTSVEVNTGYGGGYQEGGITIKWSPPTSRHRWPTTAVTDEPRWASMDDAQMDRVHPTILVRPDYFTRCWHPPPTPTSPSPALPGTATSPVAMHLPLFEWGNTAMGPVLPIDPTMARHPPKTTYSASYSTADDATTGASIADTMTDLTHPMTPVRSNYRTHRCRPPPRPSSPSPASPRTSRAPTFGHLPLFEWGNIAVRLVFPIDPTVTRRLPTTPLPALDDIPLALQGSPLPRNLTTPVFENGECNLNAVAPSSNPAPRHYRRPRAGYNPHYLQ</sequence>
<keyword evidence="3" id="KW-1185">Reference proteome</keyword>
<gene>
    <name evidence="2" type="ORF">EDD18DRAFT_1107768</name>
</gene>
<feature type="region of interest" description="Disordered" evidence="1">
    <location>
        <begin position="244"/>
        <end position="280"/>
    </location>
</feature>
<evidence type="ECO:0000256" key="1">
    <source>
        <dbReference type="SAM" id="MobiDB-lite"/>
    </source>
</evidence>
<reference evidence="2" key="1">
    <citation type="submission" date="2023-06" db="EMBL/GenBank/DDBJ databases">
        <authorList>
            <consortium name="Lawrence Berkeley National Laboratory"/>
            <person name="Ahrendt S."/>
            <person name="Sahu N."/>
            <person name="Indic B."/>
            <person name="Wong-Bajracharya J."/>
            <person name="Merenyi Z."/>
            <person name="Ke H.-M."/>
            <person name="Monk M."/>
            <person name="Kocsube S."/>
            <person name="Drula E."/>
            <person name="Lipzen A."/>
            <person name="Balint B."/>
            <person name="Henrissat B."/>
            <person name="Andreopoulos B."/>
            <person name="Martin F.M."/>
            <person name="Harder C.B."/>
            <person name="Rigling D."/>
            <person name="Ford K.L."/>
            <person name="Foster G.D."/>
            <person name="Pangilinan J."/>
            <person name="Papanicolaou A."/>
            <person name="Barry K."/>
            <person name="LaButti K."/>
            <person name="Viragh M."/>
            <person name="Koriabine M."/>
            <person name="Yan M."/>
            <person name="Riley R."/>
            <person name="Champramary S."/>
            <person name="Plett K.L."/>
            <person name="Tsai I.J."/>
            <person name="Slot J."/>
            <person name="Sipos G."/>
            <person name="Plett J."/>
            <person name="Nagy L.G."/>
            <person name="Grigoriev I.V."/>
        </authorList>
    </citation>
    <scope>NUCLEOTIDE SEQUENCE</scope>
    <source>
        <strain evidence="2">HWK02</strain>
    </source>
</reference>